<dbReference type="PANTHER" id="PTHR11748:SF103">
    <property type="entry name" value="GLYCOLATE OXIDASE SUBUNIT GLCE"/>
    <property type="match status" value="1"/>
</dbReference>
<dbReference type="SUPFAM" id="SSF56176">
    <property type="entry name" value="FAD-binding/transporter-associated domain-like"/>
    <property type="match status" value="1"/>
</dbReference>
<dbReference type="PANTHER" id="PTHR11748">
    <property type="entry name" value="D-LACTATE DEHYDROGENASE"/>
    <property type="match status" value="1"/>
</dbReference>
<dbReference type="InterPro" id="IPR036318">
    <property type="entry name" value="FAD-bd_PCMH-like_sf"/>
</dbReference>
<feature type="domain" description="FAD-binding PCMH-type" evidence="3">
    <location>
        <begin position="15"/>
        <end position="194"/>
    </location>
</feature>
<protein>
    <recommendedName>
        <fullName evidence="3">FAD-binding PCMH-type domain-containing protein</fullName>
    </recommendedName>
</protein>
<evidence type="ECO:0000259" key="3">
    <source>
        <dbReference type="PROSITE" id="PS51387"/>
    </source>
</evidence>
<dbReference type="InterPro" id="IPR016169">
    <property type="entry name" value="FAD-bd_PCMH_sub2"/>
</dbReference>
<dbReference type="SUPFAM" id="SSF55103">
    <property type="entry name" value="FAD-linked oxidases, C-terminal domain"/>
    <property type="match status" value="1"/>
</dbReference>
<evidence type="ECO:0000256" key="1">
    <source>
        <dbReference type="ARBA" id="ARBA00022630"/>
    </source>
</evidence>
<dbReference type="Gene3D" id="3.30.465.10">
    <property type="match status" value="1"/>
</dbReference>
<organism evidence="4">
    <name type="scientific">marine metagenome</name>
    <dbReference type="NCBI Taxonomy" id="408172"/>
    <lineage>
        <taxon>unclassified sequences</taxon>
        <taxon>metagenomes</taxon>
        <taxon>ecological metagenomes</taxon>
    </lineage>
</organism>
<sequence length="407" mass="43543">VAGEEAVVEGATRVAGVVPKLYVTPPDVETLSATVKWANDAGQTIVPVGGGTKMEWGSLPSRVDIALSMAKLSVDFEHHQGDLIATIDAGMPLATANALLAQYGQWLPVDPNHANEATIGGVVATNDSGPRRHQYGTPRDLILGTSFVRPDGQLAKAGGRVVKNVAGYDLSKLLAGSFGSLGVIVNATFKLTPIPKSSRTVVIQCLDAMQVGECVGELMSTSLMPSALEVQGAPYRLLVRFESLEAVTEEQAIRTSALPTASRCEISVMRNDKEQQCWNDHALRPWRGSGSVLKVSFKPSYLTEVLQEIQTLCAAHEVTTDVVGRAAVGSLMVGIEGEFDNQAVVIRALRSAVKLRSGHAVFLRGPLAIRSKIDEWGDLGDGEMVMRAIKQNFDPTGMMSPGRWPFD</sequence>
<keyword evidence="2" id="KW-0274">FAD</keyword>
<evidence type="ECO:0000256" key="2">
    <source>
        <dbReference type="ARBA" id="ARBA00022827"/>
    </source>
</evidence>
<dbReference type="PROSITE" id="PS51387">
    <property type="entry name" value="FAD_PCMH"/>
    <property type="match status" value="1"/>
</dbReference>
<reference evidence="4" key="1">
    <citation type="submission" date="2018-05" db="EMBL/GenBank/DDBJ databases">
        <authorList>
            <person name="Lanie J.A."/>
            <person name="Ng W.-L."/>
            <person name="Kazmierczak K.M."/>
            <person name="Andrzejewski T.M."/>
            <person name="Davidsen T.M."/>
            <person name="Wayne K.J."/>
            <person name="Tettelin H."/>
            <person name="Glass J.I."/>
            <person name="Rusch D."/>
            <person name="Podicherti R."/>
            <person name="Tsui H.-C.T."/>
            <person name="Winkler M.E."/>
        </authorList>
    </citation>
    <scope>NUCLEOTIDE SEQUENCE</scope>
</reference>
<dbReference type="InterPro" id="IPR016166">
    <property type="entry name" value="FAD-bd_PCMH"/>
</dbReference>
<dbReference type="InterPro" id="IPR006094">
    <property type="entry name" value="Oxid_FAD_bind_N"/>
</dbReference>
<dbReference type="InterPro" id="IPR016164">
    <property type="entry name" value="FAD-linked_Oxase-like_C"/>
</dbReference>
<dbReference type="GO" id="GO:0071949">
    <property type="term" value="F:FAD binding"/>
    <property type="evidence" value="ECO:0007669"/>
    <property type="project" value="InterPro"/>
</dbReference>
<evidence type="ECO:0000313" key="4">
    <source>
        <dbReference type="EMBL" id="SVA08597.1"/>
    </source>
</evidence>
<dbReference type="GO" id="GO:0003824">
    <property type="term" value="F:catalytic activity"/>
    <property type="evidence" value="ECO:0007669"/>
    <property type="project" value="InterPro"/>
</dbReference>
<gene>
    <name evidence="4" type="ORF">METZ01_LOCUS61451</name>
</gene>
<keyword evidence="1" id="KW-0285">Flavoprotein</keyword>
<accession>A0A381T1M4</accession>
<feature type="non-terminal residue" evidence="4">
    <location>
        <position position="1"/>
    </location>
</feature>
<dbReference type="Pfam" id="PF01565">
    <property type="entry name" value="FAD_binding_4"/>
    <property type="match status" value="1"/>
</dbReference>
<dbReference type="EMBL" id="UINC01003707">
    <property type="protein sequence ID" value="SVA08597.1"/>
    <property type="molecule type" value="Genomic_DNA"/>
</dbReference>
<dbReference type="AlphaFoldDB" id="A0A381T1M4"/>
<proteinExistence type="predicted"/>
<name>A0A381T1M4_9ZZZZ</name>